<evidence type="ECO:0000256" key="1">
    <source>
        <dbReference type="ARBA" id="ARBA00004514"/>
    </source>
</evidence>
<reference evidence="9" key="1">
    <citation type="journal article" date="2019" name="Int. J. Syst. Evol. Microbiol.">
        <title>The Global Catalogue of Microorganisms (GCM) 10K type strain sequencing project: providing services to taxonomists for standard genome sequencing and annotation.</title>
        <authorList>
            <consortium name="The Broad Institute Genomics Platform"/>
            <consortium name="The Broad Institute Genome Sequencing Center for Infectious Disease"/>
            <person name="Wu L."/>
            <person name="Ma J."/>
        </authorList>
    </citation>
    <scope>NUCLEOTIDE SEQUENCE [LARGE SCALE GENOMIC DNA]</scope>
    <source>
        <strain evidence="9">JCM 9731</strain>
    </source>
</reference>
<keyword evidence="2" id="KW-0963">Cytoplasm</keyword>
<evidence type="ECO:0000313" key="8">
    <source>
        <dbReference type="EMBL" id="GAA0318587.1"/>
    </source>
</evidence>
<evidence type="ECO:0000256" key="3">
    <source>
        <dbReference type="ARBA" id="ARBA00022795"/>
    </source>
</evidence>
<evidence type="ECO:0000256" key="6">
    <source>
        <dbReference type="ARBA" id="ARBA00093785"/>
    </source>
</evidence>
<proteinExistence type="inferred from homology"/>
<evidence type="ECO:0000256" key="5">
    <source>
        <dbReference type="ARBA" id="ARBA00093765"/>
    </source>
</evidence>
<dbReference type="InterPro" id="IPR008622">
    <property type="entry name" value="FliT"/>
</dbReference>
<comment type="caution">
    <text evidence="8">The sequence shown here is derived from an EMBL/GenBank/DDBJ whole genome shotgun (WGS) entry which is preliminary data.</text>
</comment>
<keyword evidence="3" id="KW-1005">Bacterial flagellum biogenesis</keyword>
<keyword evidence="8" id="KW-0966">Cell projection</keyword>
<dbReference type="RefSeq" id="WP_343796314.1">
    <property type="nucleotide sequence ID" value="NZ_BAAADJ010000005.1"/>
</dbReference>
<gene>
    <name evidence="8" type="primary">fliT</name>
    <name evidence="8" type="ORF">GCM10008967_06460</name>
</gene>
<keyword evidence="9" id="KW-1185">Reference proteome</keyword>
<protein>
    <recommendedName>
        <fullName evidence="7">Flagellar protein FliT</fullName>
    </recommendedName>
</protein>
<organism evidence="8 9">
    <name type="scientific">Bacillus carboniphilus</name>
    <dbReference type="NCBI Taxonomy" id="86663"/>
    <lineage>
        <taxon>Bacteria</taxon>
        <taxon>Bacillati</taxon>
        <taxon>Bacillota</taxon>
        <taxon>Bacilli</taxon>
        <taxon>Bacillales</taxon>
        <taxon>Bacillaceae</taxon>
        <taxon>Bacillus</taxon>
    </lineage>
</organism>
<comment type="function">
    <text evidence="5">May act as an export chaperone for the filament capping protein FliD.</text>
</comment>
<comment type="subcellular location">
    <subcellularLocation>
        <location evidence="1">Cytoplasm</location>
        <location evidence="1">Cytosol</location>
    </subcellularLocation>
</comment>
<accession>A0ABP3FJZ8</accession>
<evidence type="ECO:0000313" key="9">
    <source>
        <dbReference type="Proteomes" id="UP001500782"/>
    </source>
</evidence>
<evidence type="ECO:0000256" key="7">
    <source>
        <dbReference type="ARBA" id="ARBA00093797"/>
    </source>
</evidence>
<dbReference type="EMBL" id="BAAADJ010000005">
    <property type="protein sequence ID" value="GAA0318587.1"/>
    <property type="molecule type" value="Genomic_DNA"/>
</dbReference>
<keyword evidence="8" id="KW-0969">Cilium</keyword>
<name>A0ABP3FJZ8_9BACI</name>
<evidence type="ECO:0000256" key="4">
    <source>
        <dbReference type="ARBA" id="ARBA00023186"/>
    </source>
</evidence>
<keyword evidence="4" id="KW-0143">Chaperone</keyword>
<dbReference type="Proteomes" id="UP001500782">
    <property type="component" value="Unassembled WGS sequence"/>
</dbReference>
<sequence length="116" mass="14071">MSVVNEFFEETKQLLALLKKHEDTQDRDQQIEQINTILDRRQSMLLQMKPPYTKEEETIGQKCIVMEKEIQFLLQTEKEKIKKDMKSLKNRKDSREKYVNPYKSINHDGMFYDKRK</sequence>
<comment type="similarity">
    <text evidence="6">Belongs to the bacillales FliT family.</text>
</comment>
<evidence type="ECO:0000256" key="2">
    <source>
        <dbReference type="ARBA" id="ARBA00022490"/>
    </source>
</evidence>
<keyword evidence="8" id="KW-0282">Flagellum</keyword>
<dbReference type="Pfam" id="PF05400">
    <property type="entry name" value="FliT"/>
    <property type="match status" value="1"/>
</dbReference>